<evidence type="ECO:0000313" key="2">
    <source>
        <dbReference type="EMBL" id="MFC5653464.1"/>
    </source>
</evidence>
<proteinExistence type="predicted"/>
<protein>
    <submittedName>
        <fullName evidence="2">Uncharacterized protein</fullName>
    </submittedName>
</protein>
<reference evidence="3" key="1">
    <citation type="journal article" date="2019" name="Int. J. Syst. Evol. Microbiol.">
        <title>The Global Catalogue of Microorganisms (GCM) 10K type strain sequencing project: providing services to taxonomists for standard genome sequencing and annotation.</title>
        <authorList>
            <consortium name="The Broad Institute Genomics Platform"/>
            <consortium name="The Broad Institute Genome Sequencing Center for Infectious Disease"/>
            <person name="Wu L."/>
            <person name="Ma J."/>
        </authorList>
    </citation>
    <scope>NUCLEOTIDE SEQUENCE [LARGE SCALE GENOMIC DNA]</scope>
    <source>
        <strain evidence="3">CGMCC 1.3240</strain>
    </source>
</reference>
<gene>
    <name evidence="2" type="ORF">ACFPYJ_30975</name>
</gene>
<feature type="region of interest" description="Disordered" evidence="1">
    <location>
        <begin position="24"/>
        <end position="48"/>
    </location>
</feature>
<dbReference type="EMBL" id="JBHSOW010000127">
    <property type="protein sequence ID" value="MFC5653464.1"/>
    <property type="molecule type" value="Genomic_DNA"/>
</dbReference>
<evidence type="ECO:0000313" key="3">
    <source>
        <dbReference type="Proteomes" id="UP001596047"/>
    </source>
</evidence>
<dbReference type="RefSeq" id="WP_379192120.1">
    <property type="nucleotide sequence ID" value="NZ_JBHSOW010000127.1"/>
</dbReference>
<organism evidence="2 3">
    <name type="scientific">Paenibacillus solisilvae</name>
    <dbReference type="NCBI Taxonomy" id="2486751"/>
    <lineage>
        <taxon>Bacteria</taxon>
        <taxon>Bacillati</taxon>
        <taxon>Bacillota</taxon>
        <taxon>Bacilli</taxon>
        <taxon>Bacillales</taxon>
        <taxon>Paenibacillaceae</taxon>
        <taxon>Paenibacillus</taxon>
    </lineage>
</organism>
<name>A0ABW0W9R6_9BACL</name>
<dbReference type="Proteomes" id="UP001596047">
    <property type="component" value="Unassembled WGS sequence"/>
</dbReference>
<comment type="caution">
    <text evidence="2">The sequence shown here is derived from an EMBL/GenBank/DDBJ whole genome shotgun (WGS) entry which is preliminary data.</text>
</comment>
<sequence length="109" mass="11666">MMSFPVNKAALKAGLEQTKQILEGKGSGEGKGAKIMLRGPDGETTQPTLTEEDLSKLSDLIPSVGKYSNQDPKVLIMITEESEAYFSGSKSADAVAKSLGNRLNTYLNE</sequence>
<keyword evidence="3" id="KW-1185">Reference proteome</keyword>
<evidence type="ECO:0000256" key="1">
    <source>
        <dbReference type="SAM" id="MobiDB-lite"/>
    </source>
</evidence>
<accession>A0ABW0W9R6</accession>